<feature type="transmembrane region" description="Helical" evidence="1">
    <location>
        <begin position="67"/>
        <end position="85"/>
    </location>
</feature>
<proteinExistence type="predicted"/>
<accession>V7I8E7</accession>
<keyword evidence="1" id="KW-1133">Transmembrane helix</keyword>
<dbReference type="EMBL" id="AXUN02000013">
    <property type="protein sequence ID" value="ETA82475.1"/>
    <property type="molecule type" value="Genomic_DNA"/>
</dbReference>
<dbReference type="AlphaFoldDB" id="V7I8E7"/>
<dbReference type="Proteomes" id="UP000017747">
    <property type="component" value="Unassembled WGS sequence"/>
</dbReference>
<dbReference type="STRING" id="994573.T472_0200885"/>
<evidence type="ECO:0008006" key="4">
    <source>
        <dbReference type="Google" id="ProtNLM"/>
    </source>
</evidence>
<protein>
    <recommendedName>
        <fullName evidence="4">Zinc-ribbon domain-containing protein</fullName>
    </recommendedName>
</protein>
<keyword evidence="3" id="KW-1185">Reference proteome</keyword>
<comment type="caution">
    <text evidence="2">The sequence shown here is derived from an EMBL/GenBank/DDBJ whole genome shotgun (WGS) entry which is preliminary data.</text>
</comment>
<organism evidence="2 3">
    <name type="scientific">Youngiibacter fragilis 232.1</name>
    <dbReference type="NCBI Taxonomy" id="994573"/>
    <lineage>
        <taxon>Bacteria</taxon>
        <taxon>Bacillati</taxon>
        <taxon>Bacillota</taxon>
        <taxon>Clostridia</taxon>
        <taxon>Eubacteriales</taxon>
        <taxon>Clostridiaceae</taxon>
        <taxon>Youngiibacter</taxon>
    </lineage>
</organism>
<keyword evidence="1" id="KW-0812">Transmembrane</keyword>
<evidence type="ECO:0000256" key="1">
    <source>
        <dbReference type="SAM" id="Phobius"/>
    </source>
</evidence>
<sequence>MAFDRTFFCTQCGNRLSGKNKVCRSCGFDIAADKPYGDRPAIGAGGKGWSDAVNDCRFAGYQGNRRTYITIFTLILVISIPTFLLLSGDLSLDSEGITVMAVLSAMFLVIALYSMKNTRRKGLEWTGTIEDKREYCSSKNSHQSNVIMVRAENGRMIELPMGDNIVLYEYFKVGDRLRKHNKPNLRAIEKYDKSRDDILFCPSCGTLCDTRDNYCKACGSPLLKGR</sequence>
<reference evidence="2 3" key="1">
    <citation type="journal article" date="2014" name="Genome Announc.">
        <title>Genome Sequence of Youngiibacter fragilis, the Type Strain of the Genus Youngiibacter.</title>
        <authorList>
            <person name="Wawrik C.B."/>
            <person name="Callaghan A.V."/>
            <person name="Stamps B.W."/>
            <person name="Wawrik B."/>
        </authorList>
    </citation>
    <scope>NUCLEOTIDE SEQUENCE [LARGE SCALE GENOMIC DNA]</scope>
    <source>
        <strain evidence="2 3">232.1</strain>
    </source>
</reference>
<keyword evidence="1" id="KW-0472">Membrane</keyword>
<evidence type="ECO:0000313" key="3">
    <source>
        <dbReference type="Proteomes" id="UP000017747"/>
    </source>
</evidence>
<dbReference type="OrthoDB" id="2068446at2"/>
<dbReference type="eggNOG" id="ENOG5030HGI">
    <property type="taxonomic scope" value="Bacteria"/>
</dbReference>
<dbReference type="RefSeq" id="WP_023383488.1">
    <property type="nucleotide sequence ID" value="NZ_AXUN02000013.1"/>
</dbReference>
<name>V7I8E7_9CLOT</name>
<evidence type="ECO:0000313" key="2">
    <source>
        <dbReference type="EMBL" id="ETA82475.1"/>
    </source>
</evidence>
<feature type="transmembrane region" description="Helical" evidence="1">
    <location>
        <begin position="97"/>
        <end position="115"/>
    </location>
</feature>
<gene>
    <name evidence="2" type="ORF">T472_0200885</name>
</gene>